<dbReference type="GO" id="GO:0061605">
    <property type="term" value="F:molybdopterin-synthase adenylyltransferase activity"/>
    <property type="evidence" value="ECO:0007669"/>
    <property type="project" value="UniProtKB-EC"/>
</dbReference>
<keyword evidence="16" id="KW-1185">Reference proteome</keyword>
<keyword evidence="4" id="KW-0067">ATP-binding</keyword>
<keyword evidence="13" id="KW-0812">Transmembrane</keyword>
<dbReference type="GO" id="GO:0004792">
    <property type="term" value="F:thiosulfate-cyanide sulfurtransferase activity"/>
    <property type="evidence" value="ECO:0007669"/>
    <property type="project" value="TreeGrafter"/>
</dbReference>
<comment type="subunit">
    <text evidence="7">Homodimer. Forms a stable heterotetrameric complex of 2 MoeB and 2 MoaD during adenylation of MoaD.</text>
</comment>
<dbReference type="GO" id="GO:0008641">
    <property type="term" value="F:ubiquitin-like modifier activating enzyme activity"/>
    <property type="evidence" value="ECO:0007669"/>
    <property type="project" value="InterPro"/>
</dbReference>
<reference evidence="15 16" key="1">
    <citation type="submission" date="2018-09" db="EMBL/GenBank/DDBJ databases">
        <title>Genomic Encyclopedia of Archaeal and Bacterial Type Strains, Phase II (KMG-II): from individual species to whole genera.</title>
        <authorList>
            <person name="Goeker M."/>
        </authorList>
    </citation>
    <scope>NUCLEOTIDE SEQUENCE [LARGE SCALE GENOMIC DNA]</scope>
    <source>
        <strain evidence="15 16">DSM 11458</strain>
    </source>
</reference>
<dbReference type="AlphaFoldDB" id="A0A420DSZ6"/>
<dbReference type="InterPro" id="IPR000594">
    <property type="entry name" value="ThiF_NAD_FAD-bd"/>
</dbReference>
<dbReference type="PANTHER" id="PTHR10953">
    <property type="entry name" value="UBIQUITIN-ACTIVATING ENZYME E1"/>
    <property type="match status" value="1"/>
</dbReference>
<evidence type="ECO:0000256" key="11">
    <source>
        <dbReference type="ARBA" id="ARBA00075328"/>
    </source>
</evidence>
<evidence type="ECO:0000256" key="1">
    <source>
        <dbReference type="ARBA" id="ARBA00009919"/>
    </source>
</evidence>
<evidence type="ECO:0000256" key="12">
    <source>
        <dbReference type="ARBA" id="ARBA00078531"/>
    </source>
</evidence>
<organism evidence="15 16">
    <name type="scientific">Sulfitobacter guttiformis</name>
    <dbReference type="NCBI Taxonomy" id="74349"/>
    <lineage>
        <taxon>Bacteria</taxon>
        <taxon>Pseudomonadati</taxon>
        <taxon>Pseudomonadota</taxon>
        <taxon>Alphaproteobacteria</taxon>
        <taxon>Rhodobacterales</taxon>
        <taxon>Roseobacteraceae</taxon>
        <taxon>Sulfitobacter</taxon>
    </lineage>
</organism>
<comment type="similarity">
    <text evidence="1">Belongs to the HesA/MoeB/ThiF family.</text>
</comment>
<dbReference type="GO" id="GO:0005524">
    <property type="term" value="F:ATP binding"/>
    <property type="evidence" value="ECO:0007669"/>
    <property type="project" value="UniProtKB-KW"/>
</dbReference>
<dbReference type="EC" id="2.7.7.80" evidence="8"/>
<protein>
    <recommendedName>
        <fullName evidence="9">Molybdopterin-synthase adenylyltransferase</fullName>
        <ecNumber evidence="8">2.7.7.80</ecNumber>
    </recommendedName>
    <alternativeName>
        <fullName evidence="12">MoaD protein adenylase</fullName>
    </alternativeName>
    <alternativeName>
        <fullName evidence="10">Molybdopterin-converting factor subunit 1 adenylase</fullName>
    </alternativeName>
    <alternativeName>
        <fullName evidence="11">Sulfur carrier protein MoaD adenylyltransferase</fullName>
    </alternativeName>
</protein>
<feature type="transmembrane region" description="Helical" evidence="13">
    <location>
        <begin position="25"/>
        <end position="43"/>
    </location>
</feature>
<evidence type="ECO:0000256" key="4">
    <source>
        <dbReference type="ARBA" id="ARBA00022840"/>
    </source>
</evidence>
<dbReference type="CDD" id="cd00757">
    <property type="entry name" value="ThiF_MoeB_HesA_family"/>
    <property type="match status" value="1"/>
</dbReference>
<comment type="catalytic activity">
    <reaction evidence="5">
        <text>[molybdopterin-synthase sulfur-carrier protein]-C-terminal Gly-Gly + ATP + H(+) = [molybdopterin-synthase sulfur-carrier protein]-C-terminal Gly-Gly-AMP + diphosphate</text>
        <dbReference type="Rhea" id="RHEA:43616"/>
        <dbReference type="Rhea" id="RHEA-COMP:12159"/>
        <dbReference type="Rhea" id="RHEA-COMP:12202"/>
        <dbReference type="ChEBI" id="CHEBI:15378"/>
        <dbReference type="ChEBI" id="CHEBI:30616"/>
        <dbReference type="ChEBI" id="CHEBI:33019"/>
        <dbReference type="ChEBI" id="CHEBI:90618"/>
        <dbReference type="ChEBI" id="CHEBI:90778"/>
        <dbReference type="EC" id="2.7.7.80"/>
    </reaction>
</comment>
<evidence type="ECO:0000259" key="14">
    <source>
        <dbReference type="Pfam" id="PF00899"/>
    </source>
</evidence>
<evidence type="ECO:0000256" key="6">
    <source>
        <dbReference type="ARBA" id="ARBA00055169"/>
    </source>
</evidence>
<evidence type="ECO:0000256" key="2">
    <source>
        <dbReference type="ARBA" id="ARBA00022679"/>
    </source>
</evidence>
<dbReference type="FunFam" id="3.40.50.720:FF:000033">
    <property type="entry name" value="Adenylyltransferase and sulfurtransferase MOCS3"/>
    <property type="match status" value="1"/>
</dbReference>
<evidence type="ECO:0000256" key="9">
    <source>
        <dbReference type="ARBA" id="ARBA00073635"/>
    </source>
</evidence>
<evidence type="ECO:0000256" key="10">
    <source>
        <dbReference type="ARBA" id="ARBA00075110"/>
    </source>
</evidence>
<keyword evidence="3" id="KW-0547">Nucleotide-binding</keyword>
<accession>A0A420DSZ6</accession>
<evidence type="ECO:0000313" key="16">
    <source>
        <dbReference type="Proteomes" id="UP000284407"/>
    </source>
</evidence>
<evidence type="ECO:0000256" key="5">
    <source>
        <dbReference type="ARBA" id="ARBA00052218"/>
    </source>
</evidence>
<keyword evidence="2 15" id="KW-0808">Transferase</keyword>
<feature type="domain" description="THIF-type NAD/FAD binding fold" evidence="14">
    <location>
        <begin position="108"/>
        <end position="344"/>
    </location>
</feature>
<comment type="function">
    <text evidence="6">Catalyzes the adenylation by ATP of the carboxyl group of the C-terminal glycine of sulfur carrier protein MoaD.</text>
</comment>
<keyword evidence="13" id="KW-0472">Membrane</keyword>
<sequence length="350" mass="36794">MLVLVLAAVIWGIGAVMGTPRPARWIMIGILLVAVIGVQLVFPQGHPLRAATGNSAAPWLILTGIGGVIFFYSRVISGLRAQTGVDADTPAAVPTRQGSFSETELNRYARHIILREVGGAGQKALRNAKVLVIGAGGLGAPVLQYLAAAGVGTIGVIDDDKVENTNLQRQVIHKDTNIGMPKVFSAQLEMQAQNPFVTVKPYNRRLDADLAPELFAEYDLVLDGCDNFDTRYLVNAACVAARIPLVSGALSQWEGQLSVFDPARGAPCYQCIFPTAPAAHLAPSCAEAGVIGPLPGVVGSMMAVEAVKIITGAGSPLLGQMVIYDALYAESRKIKIGPRTDCPVCGATQA</sequence>
<evidence type="ECO:0000256" key="7">
    <source>
        <dbReference type="ARBA" id="ARBA00063809"/>
    </source>
</evidence>
<dbReference type="NCBIfam" id="NF004281">
    <property type="entry name" value="PRK05690.1"/>
    <property type="match status" value="1"/>
</dbReference>
<keyword evidence="13" id="KW-1133">Transmembrane helix</keyword>
<dbReference type="Proteomes" id="UP000284407">
    <property type="component" value="Unassembled WGS sequence"/>
</dbReference>
<gene>
    <name evidence="15" type="ORF">C8N30_2020</name>
</gene>
<dbReference type="Gene3D" id="3.40.50.720">
    <property type="entry name" value="NAD(P)-binding Rossmann-like Domain"/>
    <property type="match status" value="1"/>
</dbReference>
<dbReference type="GO" id="GO:0005829">
    <property type="term" value="C:cytosol"/>
    <property type="evidence" value="ECO:0007669"/>
    <property type="project" value="TreeGrafter"/>
</dbReference>
<name>A0A420DSZ6_9RHOB</name>
<dbReference type="SUPFAM" id="SSF69572">
    <property type="entry name" value="Activating enzymes of the ubiquitin-like proteins"/>
    <property type="match status" value="1"/>
</dbReference>
<evidence type="ECO:0000256" key="13">
    <source>
        <dbReference type="SAM" id="Phobius"/>
    </source>
</evidence>
<dbReference type="GO" id="GO:0008146">
    <property type="term" value="F:sulfotransferase activity"/>
    <property type="evidence" value="ECO:0007669"/>
    <property type="project" value="TreeGrafter"/>
</dbReference>
<dbReference type="InterPro" id="IPR035985">
    <property type="entry name" value="Ubiquitin-activating_enz"/>
</dbReference>
<dbReference type="STRING" id="1443111.Z949_4051"/>
<keyword evidence="15" id="KW-0548">Nucleotidyltransferase</keyword>
<evidence type="ECO:0000256" key="3">
    <source>
        <dbReference type="ARBA" id="ARBA00022741"/>
    </source>
</evidence>
<dbReference type="PANTHER" id="PTHR10953:SF102">
    <property type="entry name" value="ADENYLYLTRANSFERASE AND SULFURTRANSFERASE MOCS3"/>
    <property type="match status" value="1"/>
</dbReference>
<dbReference type="Pfam" id="PF00899">
    <property type="entry name" value="ThiF"/>
    <property type="match status" value="1"/>
</dbReference>
<dbReference type="InterPro" id="IPR045886">
    <property type="entry name" value="ThiF/MoeB/HesA"/>
</dbReference>
<feature type="transmembrane region" description="Helical" evidence="13">
    <location>
        <begin position="55"/>
        <end position="73"/>
    </location>
</feature>
<proteinExistence type="inferred from homology"/>
<dbReference type="EMBL" id="RAQK01000001">
    <property type="protein sequence ID" value="RKE97416.1"/>
    <property type="molecule type" value="Genomic_DNA"/>
</dbReference>
<evidence type="ECO:0000256" key="8">
    <source>
        <dbReference type="ARBA" id="ARBA00066884"/>
    </source>
</evidence>
<evidence type="ECO:0000313" key="15">
    <source>
        <dbReference type="EMBL" id="RKE97416.1"/>
    </source>
</evidence>
<comment type="caution">
    <text evidence="15">The sequence shown here is derived from an EMBL/GenBank/DDBJ whole genome shotgun (WGS) entry which is preliminary data.</text>
</comment>